<keyword evidence="3" id="KW-1185">Reference proteome</keyword>
<keyword evidence="1" id="KW-0812">Transmembrane</keyword>
<protein>
    <submittedName>
        <fullName evidence="2">Uncharacterized protein</fullName>
    </submittedName>
</protein>
<organism evidence="2 3">
    <name type="scientific">Nocardiopsis mangrovi</name>
    <dbReference type="NCBI Taxonomy" id="1179818"/>
    <lineage>
        <taxon>Bacteria</taxon>
        <taxon>Bacillati</taxon>
        <taxon>Actinomycetota</taxon>
        <taxon>Actinomycetes</taxon>
        <taxon>Streptosporangiales</taxon>
        <taxon>Nocardiopsidaceae</taxon>
        <taxon>Nocardiopsis</taxon>
    </lineage>
</organism>
<reference evidence="3" key="1">
    <citation type="journal article" date="2019" name="Int. J. Syst. Evol. Microbiol.">
        <title>The Global Catalogue of Microorganisms (GCM) 10K type strain sequencing project: providing services to taxonomists for standard genome sequencing and annotation.</title>
        <authorList>
            <consortium name="The Broad Institute Genomics Platform"/>
            <consortium name="The Broad Institute Genome Sequencing Center for Infectious Disease"/>
            <person name="Wu L."/>
            <person name="Ma J."/>
        </authorList>
    </citation>
    <scope>NUCLEOTIDE SEQUENCE [LARGE SCALE GENOMIC DNA]</scope>
    <source>
        <strain evidence="3">XZYJ18</strain>
    </source>
</reference>
<name>A0ABV9E036_9ACTN</name>
<gene>
    <name evidence="2" type="ORF">ACFO4E_21635</name>
</gene>
<accession>A0ABV9E036</accession>
<comment type="caution">
    <text evidence="2">The sequence shown here is derived from an EMBL/GenBank/DDBJ whole genome shotgun (WGS) entry which is preliminary data.</text>
</comment>
<dbReference type="EMBL" id="JBHSFQ010000024">
    <property type="protein sequence ID" value="MFC4564470.1"/>
    <property type="molecule type" value="Genomic_DNA"/>
</dbReference>
<sequence length="200" mass="20615">MHEPQPEPGGPPAARVPWRSLAVIIGIVVLLAVGWPIVNAAIADEAPVADGSTMSVAEGGGHEARLTFGPGWTLQPGRSTKGQTYSFTHGGVRMTVLSAVLDQPRDIDELWTGLRRVTQVDHPGAELGEPRVTMSRNGAGGWTGPLVDGDQTGRAVIYPSPGTAFAVEMTVLAAADASDGDRRAAGELASSIAFVGKGGS</sequence>
<feature type="transmembrane region" description="Helical" evidence="1">
    <location>
        <begin position="21"/>
        <end position="38"/>
    </location>
</feature>
<proteinExistence type="predicted"/>
<evidence type="ECO:0000313" key="3">
    <source>
        <dbReference type="Proteomes" id="UP001595923"/>
    </source>
</evidence>
<keyword evidence="1" id="KW-0472">Membrane</keyword>
<keyword evidence="1" id="KW-1133">Transmembrane helix</keyword>
<dbReference type="RefSeq" id="WP_378577599.1">
    <property type="nucleotide sequence ID" value="NZ_JBHSFQ010000024.1"/>
</dbReference>
<evidence type="ECO:0000256" key="1">
    <source>
        <dbReference type="SAM" id="Phobius"/>
    </source>
</evidence>
<evidence type="ECO:0000313" key="2">
    <source>
        <dbReference type="EMBL" id="MFC4564470.1"/>
    </source>
</evidence>
<dbReference type="Proteomes" id="UP001595923">
    <property type="component" value="Unassembled WGS sequence"/>
</dbReference>